<accession>A0ABT6BFK4</accession>
<protein>
    <recommendedName>
        <fullName evidence="5">Lactococcin 972 family bacteriocin</fullName>
    </recommendedName>
</protein>
<keyword evidence="4" id="KW-1185">Reference proteome</keyword>
<dbReference type="EMBL" id="JARJJS010000009">
    <property type="protein sequence ID" value="MDF4026945.1"/>
    <property type="molecule type" value="Genomic_DNA"/>
</dbReference>
<comment type="caution">
    <text evidence="3">The sequence shown here is derived from an EMBL/GenBank/DDBJ whole genome shotgun (WGS) entry which is preliminary data.</text>
</comment>
<sequence>MNLARYGFATLFALLLSFAAHAAPGDGPASSSSSRPPAAASAAVAHRAYPRRNIAAASTTGTGIYWDAAYYHHGYADNGPFNSVGEAVAHRWADWQRVWSGWSGQGNSSDARMGARGT</sequence>
<evidence type="ECO:0008006" key="5">
    <source>
        <dbReference type="Google" id="ProtNLM"/>
    </source>
</evidence>
<evidence type="ECO:0000313" key="3">
    <source>
        <dbReference type="EMBL" id="MDF4026945.1"/>
    </source>
</evidence>
<evidence type="ECO:0000256" key="2">
    <source>
        <dbReference type="SAM" id="SignalP"/>
    </source>
</evidence>
<feature type="signal peptide" evidence="2">
    <location>
        <begin position="1"/>
        <end position="22"/>
    </location>
</feature>
<organism evidence="3 4">
    <name type="scientific">Luteibacter sahnii</name>
    <dbReference type="NCBI Taxonomy" id="3021977"/>
    <lineage>
        <taxon>Bacteria</taxon>
        <taxon>Pseudomonadati</taxon>
        <taxon>Pseudomonadota</taxon>
        <taxon>Gammaproteobacteria</taxon>
        <taxon>Lysobacterales</taxon>
        <taxon>Rhodanobacteraceae</taxon>
        <taxon>Luteibacter</taxon>
    </lineage>
</organism>
<keyword evidence="2" id="KW-0732">Signal</keyword>
<gene>
    <name evidence="3" type="ORF">P3W24_18375</name>
</gene>
<proteinExistence type="predicted"/>
<feature type="region of interest" description="Disordered" evidence="1">
    <location>
        <begin position="23"/>
        <end position="45"/>
    </location>
</feature>
<evidence type="ECO:0000256" key="1">
    <source>
        <dbReference type="SAM" id="MobiDB-lite"/>
    </source>
</evidence>
<name>A0ABT6BFK4_9GAMM</name>
<reference evidence="3 4" key="1">
    <citation type="journal article" date="2024" name="Curr. Microbiol.">
        <title>Luteibacter sahnii sp. nov., A Novel Yellow-Colored Xanthomonadin Pigment Producing Probiotic Bacterium from Healthy Rice Seed Microbiome.</title>
        <authorList>
            <person name="Jaiswal G."/>
            <person name="Rana R."/>
            <person name="Nayak P.K."/>
            <person name="Chouhan R."/>
            <person name="Gandhi S.G."/>
            <person name="Patel H.K."/>
            <person name="Patil P.B."/>
        </authorList>
    </citation>
    <scope>NUCLEOTIDE SEQUENCE [LARGE SCALE GENOMIC DNA]</scope>
    <source>
        <strain evidence="3 4">PPL201</strain>
    </source>
</reference>
<evidence type="ECO:0000313" key="4">
    <source>
        <dbReference type="Proteomes" id="UP001528850"/>
    </source>
</evidence>
<dbReference type="Proteomes" id="UP001528850">
    <property type="component" value="Unassembled WGS sequence"/>
</dbReference>
<feature type="chain" id="PRO_5046980735" description="Lactococcin 972 family bacteriocin" evidence="2">
    <location>
        <begin position="23"/>
        <end position="118"/>
    </location>
</feature>